<evidence type="ECO:0000313" key="4">
    <source>
        <dbReference type="Proteomes" id="UP001190700"/>
    </source>
</evidence>
<dbReference type="Pfam" id="PF18181">
    <property type="entry name" value="SLATT_1"/>
    <property type="match status" value="1"/>
</dbReference>
<feature type="region of interest" description="Disordered" evidence="1">
    <location>
        <begin position="1"/>
        <end position="28"/>
    </location>
</feature>
<reference evidence="3 4" key="1">
    <citation type="journal article" date="2015" name="Genome Biol. Evol.">
        <title>Comparative Genomics of a Bacterivorous Green Alga Reveals Evolutionary Causalities and Consequences of Phago-Mixotrophic Mode of Nutrition.</title>
        <authorList>
            <person name="Burns J.A."/>
            <person name="Paasch A."/>
            <person name="Narechania A."/>
            <person name="Kim E."/>
        </authorList>
    </citation>
    <scope>NUCLEOTIDE SEQUENCE [LARGE SCALE GENOMIC DNA]</scope>
    <source>
        <strain evidence="3 4">PLY_AMNH</strain>
    </source>
</reference>
<organism evidence="3 4">
    <name type="scientific">Cymbomonas tetramitiformis</name>
    <dbReference type="NCBI Taxonomy" id="36881"/>
    <lineage>
        <taxon>Eukaryota</taxon>
        <taxon>Viridiplantae</taxon>
        <taxon>Chlorophyta</taxon>
        <taxon>Pyramimonadophyceae</taxon>
        <taxon>Pyramimonadales</taxon>
        <taxon>Pyramimonadaceae</taxon>
        <taxon>Cymbomonas</taxon>
    </lineage>
</organism>
<feature type="domain" description="SMODS and SLOG-associating 2TM effector" evidence="2">
    <location>
        <begin position="81"/>
        <end position="202"/>
    </location>
</feature>
<sequence>MFKGRAKKSSFSDAGPNGEMENFSSGPNGEMENFSSGYYSDIGSNAEEVLIHGQNESAVKSLGFDKIELDDYVSPLTVDAYIAHRVKPMFKKYQAQAPYLARNMQSLEVLGFCVTACGTMLATLQYQEWVAFTVLLGTTIANIVKHTGLPRHVAATNVCLKSLQNLITFWDALSLVDRRTRRVKSHCLAVMEGAILDEAAAWTDSARSQSEEEVVLASSHRGTGKNEAKDK</sequence>
<protein>
    <recommendedName>
        <fullName evidence="2">SMODS and SLOG-associating 2TM effector domain-containing protein</fullName>
    </recommendedName>
</protein>
<evidence type="ECO:0000256" key="1">
    <source>
        <dbReference type="SAM" id="MobiDB-lite"/>
    </source>
</evidence>
<proteinExistence type="predicted"/>
<dbReference type="AlphaFoldDB" id="A0AAE0GSX0"/>
<dbReference type="InterPro" id="IPR040884">
    <property type="entry name" value="SLATT_1"/>
</dbReference>
<dbReference type="Proteomes" id="UP001190700">
    <property type="component" value="Unassembled WGS sequence"/>
</dbReference>
<feature type="region of interest" description="Disordered" evidence="1">
    <location>
        <begin position="211"/>
        <end position="231"/>
    </location>
</feature>
<name>A0AAE0GSX0_9CHLO</name>
<gene>
    <name evidence="3" type="ORF">CYMTET_8693</name>
</gene>
<evidence type="ECO:0000259" key="2">
    <source>
        <dbReference type="Pfam" id="PF18181"/>
    </source>
</evidence>
<accession>A0AAE0GSX0</accession>
<keyword evidence="4" id="KW-1185">Reference proteome</keyword>
<dbReference type="EMBL" id="LGRX02002705">
    <property type="protein sequence ID" value="KAK3283605.1"/>
    <property type="molecule type" value="Genomic_DNA"/>
</dbReference>
<evidence type="ECO:0000313" key="3">
    <source>
        <dbReference type="EMBL" id="KAK3283605.1"/>
    </source>
</evidence>
<comment type="caution">
    <text evidence="3">The sequence shown here is derived from an EMBL/GenBank/DDBJ whole genome shotgun (WGS) entry which is preliminary data.</text>
</comment>